<dbReference type="FunCoup" id="A0A7R8YYW0">
    <property type="interactions" value="14"/>
</dbReference>
<proteinExistence type="inferred from homology"/>
<evidence type="ECO:0000256" key="5">
    <source>
        <dbReference type="ARBA" id="ARBA00023002"/>
    </source>
</evidence>
<reference evidence="10 11" key="1">
    <citation type="submission" date="2020-11" db="EMBL/GenBank/DDBJ databases">
        <authorList>
            <person name="Wallbank WR R."/>
            <person name="Pardo Diaz C."/>
            <person name="Kozak K."/>
            <person name="Martin S."/>
            <person name="Jiggins C."/>
            <person name="Moest M."/>
            <person name="Warren A I."/>
            <person name="Generalovic N T."/>
            <person name="Byers J.R.P. K."/>
            <person name="Montejo-Kovacevich G."/>
            <person name="Yen C E."/>
        </authorList>
    </citation>
    <scope>NUCLEOTIDE SEQUENCE [LARGE SCALE GENOMIC DNA]</scope>
</reference>
<evidence type="ECO:0000256" key="4">
    <source>
        <dbReference type="ARBA" id="ARBA00022723"/>
    </source>
</evidence>
<keyword evidence="3 8" id="KW-0349">Heme</keyword>
<dbReference type="GO" id="GO:0016705">
    <property type="term" value="F:oxidoreductase activity, acting on paired donors, with incorporation or reduction of molecular oxygen"/>
    <property type="evidence" value="ECO:0007669"/>
    <property type="project" value="InterPro"/>
</dbReference>
<dbReference type="Proteomes" id="UP000594454">
    <property type="component" value="Chromosome 4"/>
</dbReference>
<evidence type="ECO:0000256" key="6">
    <source>
        <dbReference type="ARBA" id="ARBA00023004"/>
    </source>
</evidence>
<dbReference type="PANTHER" id="PTHR24291:SF187">
    <property type="entry name" value="CYTOCHROME P450 4AE1-RELATED"/>
    <property type="match status" value="1"/>
</dbReference>
<dbReference type="PROSITE" id="PS00086">
    <property type="entry name" value="CYTOCHROME_P450"/>
    <property type="match status" value="1"/>
</dbReference>
<comment type="similarity">
    <text evidence="2 9">Belongs to the cytochrome P450 family.</text>
</comment>
<keyword evidence="6 8" id="KW-0408">Iron</keyword>
<dbReference type="Pfam" id="PF00067">
    <property type="entry name" value="p450"/>
    <property type="match status" value="1"/>
</dbReference>
<name>A0A7R8YYW0_HERIL</name>
<evidence type="ECO:0008006" key="12">
    <source>
        <dbReference type="Google" id="ProtNLM"/>
    </source>
</evidence>
<evidence type="ECO:0000313" key="10">
    <source>
        <dbReference type="EMBL" id="CAD7087165.1"/>
    </source>
</evidence>
<keyword evidence="5 9" id="KW-0560">Oxidoreductase</keyword>
<dbReference type="InterPro" id="IPR050196">
    <property type="entry name" value="Cytochrome_P450_Monoox"/>
</dbReference>
<feature type="binding site" description="axial binding residue" evidence="8">
    <location>
        <position position="445"/>
    </location>
    <ligand>
        <name>heme</name>
        <dbReference type="ChEBI" id="CHEBI:30413"/>
    </ligand>
    <ligandPart>
        <name>Fe</name>
        <dbReference type="ChEBI" id="CHEBI:18248"/>
    </ligandPart>
</feature>
<sequence length="498" mass="57140">MYFILLLVIITFLLVDFLAKIRRYSLTSNYPGPKIYPIFGTTEIFKRRKAEEYLEVFRGYSVKYGPIYRMWIGHELIIFIEDPAILETLLSSPKYINKHSIYGMVKFWLRDGLLLSTGPKWHSRRKIAAAAFHYKILEGFVDVFDRNSHILAKKFKKHLDGNEFDIYWDVSLAALDIICESAMGTKIDAQTSTDCEYIPAVEELSNILCQRVTNVCYWNEGIFGILAPKIKARQDHLVKILHNFTEDVILKRRDALLTNQIKGDGISPPESKRKRAALLDVLLQSTIDGKPLTNADIQEEVDTFMFGGHDTSASAVSFALYRLSRHPEVQSRAFQEICEVIGTDKNKPVTYKDLQSLKYLECVIKETLRLYPSISLLGRRALEDSKIDEYWIPANSNIIVPCHIVLRNPSSFPDPDKFNPDRFLENSAEINPYSFIPFSAGPRQCVGQRYAMLEMKSLLSTMLRYYELLPMGPDPLPIAYLVLKSTNGVHIGIRERKF</sequence>
<gene>
    <name evidence="10" type="ORF">HERILL_LOCUS9887</name>
</gene>
<dbReference type="PANTHER" id="PTHR24291">
    <property type="entry name" value="CYTOCHROME P450 FAMILY 4"/>
    <property type="match status" value="1"/>
</dbReference>
<dbReference type="InterPro" id="IPR002401">
    <property type="entry name" value="Cyt_P450_E_grp-I"/>
</dbReference>
<evidence type="ECO:0000256" key="2">
    <source>
        <dbReference type="ARBA" id="ARBA00010617"/>
    </source>
</evidence>
<evidence type="ECO:0000256" key="3">
    <source>
        <dbReference type="ARBA" id="ARBA00022617"/>
    </source>
</evidence>
<accession>A0A7R8YYW0</accession>
<dbReference type="GO" id="GO:0004497">
    <property type="term" value="F:monooxygenase activity"/>
    <property type="evidence" value="ECO:0007669"/>
    <property type="project" value="UniProtKB-KW"/>
</dbReference>
<dbReference type="InterPro" id="IPR036396">
    <property type="entry name" value="Cyt_P450_sf"/>
</dbReference>
<evidence type="ECO:0000256" key="9">
    <source>
        <dbReference type="RuleBase" id="RU000461"/>
    </source>
</evidence>
<dbReference type="SUPFAM" id="SSF48264">
    <property type="entry name" value="Cytochrome P450"/>
    <property type="match status" value="1"/>
</dbReference>
<keyword evidence="11" id="KW-1185">Reference proteome</keyword>
<dbReference type="InParanoid" id="A0A7R8YYW0"/>
<dbReference type="PRINTS" id="PR00385">
    <property type="entry name" value="P450"/>
</dbReference>
<dbReference type="CDD" id="cd20628">
    <property type="entry name" value="CYP4"/>
    <property type="match status" value="1"/>
</dbReference>
<keyword evidence="7 9" id="KW-0503">Monooxygenase</keyword>
<dbReference type="Gene3D" id="1.10.630.10">
    <property type="entry name" value="Cytochrome P450"/>
    <property type="match status" value="1"/>
</dbReference>
<dbReference type="EMBL" id="LR899012">
    <property type="protein sequence ID" value="CAD7087165.1"/>
    <property type="molecule type" value="Genomic_DNA"/>
</dbReference>
<dbReference type="PRINTS" id="PR00463">
    <property type="entry name" value="EP450I"/>
</dbReference>
<dbReference type="OrthoDB" id="1470350at2759"/>
<protein>
    <recommendedName>
        <fullName evidence="12">Cytochrome P450</fullName>
    </recommendedName>
</protein>
<keyword evidence="4 8" id="KW-0479">Metal-binding</keyword>
<organism evidence="10 11">
    <name type="scientific">Hermetia illucens</name>
    <name type="common">Black soldier fly</name>
    <dbReference type="NCBI Taxonomy" id="343691"/>
    <lineage>
        <taxon>Eukaryota</taxon>
        <taxon>Metazoa</taxon>
        <taxon>Ecdysozoa</taxon>
        <taxon>Arthropoda</taxon>
        <taxon>Hexapoda</taxon>
        <taxon>Insecta</taxon>
        <taxon>Pterygota</taxon>
        <taxon>Neoptera</taxon>
        <taxon>Endopterygota</taxon>
        <taxon>Diptera</taxon>
        <taxon>Brachycera</taxon>
        <taxon>Stratiomyomorpha</taxon>
        <taxon>Stratiomyidae</taxon>
        <taxon>Hermetiinae</taxon>
        <taxon>Hermetia</taxon>
    </lineage>
</organism>
<evidence type="ECO:0000256" key="1">
    <source>
        <dbReference type="ARBA" id="ARBA00001971"/>
    </source>
</evidence>
<evidence type="ECO:0000256" key="8">
    <source>
        <dbReference type="PIRSR" id="PIRSR602401-1"/>
    </source>
</evidence>
<comment type="cofactor">
    <cofactor evidence="1 8">
        <name>heme</name>
        <dbReference type="ChEBI" id="CHEBI:30413"/>
    </cofactor>
</comment>
<evidence type="ECO:0000313" key="11">
    <source>
        <dbReference type="Proteomes" id="UP000594454"/>
    </source>
</evidence>
<dbReference type="InterPro" id="IPR017972">
    <property type="entry name" value="Cyt_P450_CS"/>
</dbReference>
<dbReference type="GO" id="GO:0005506">
    <property type="term" value="F:iron ion binding"/>
    <property type="evidence" value="ECO:0007669"/>
    <property type="project" value="InterPro"/>
</dbReference>
<dbReference type="AlphaFoldDB" id="A0A7R8YYW0"/>
<dbReference type="GO" id="GO:0020037">
    <property type="term" value="F:heme binding"/>
    <property type="evidence" value="ECO:0007669"/>
    <property type="project" value="InterPro"/>
</dbReference>
<dbReference type="InterPro" id="IPR001128">
    <property type="entry name" value="Cyt_P450"/>
</dbReference>
<evidence type="ECO:0000256" key="7">
    <source>
        <dbReference type="ARBA" id="ARBA00023033"/>
    </source>
</evidence>